<feature type="transmembrane region" description="Helical" evidence="1">
    <location>
        <begin position="82"/>
        <end position="103"/>
    </location>
</feature>
<comment type="caution">
    <text evidence="2">The sequence shown here is derived from an EMBL/GenBank/DDBJ whole genome shotgun (WGS) entry which is preliminary data.</text>
</comment>
<dbReference type="RefSeq" id="WP_277275129.1">
    <property type="nucleotide sequence ID" value="NZ_JAROCY010000002.1"/>
</dbReference>
<keyword evidence="1" id="KW-1133">Transmembrane helix</keyword>
<feature type="transmembrane region" description="Helical" evidence="1">
    <location>
        <begin position="109"/>
        <end position="130"/>
    </location>
</feature>
<evidence type="ECO:0000313" key="3">
    <source>
        <dbReference type="Proteomes" id="UP001222770"/>
    </source>
</evidence>
<feature type="transmembrane region" description="Helical" evidence="1">
    <location>
        <begin position="55"/>
        <end position="75"/>
    </location>
</feature>
<keyword evidence="1" id="KW-0812">Transmembrane</keyword>
<gene>
    <name evidence="2" type="ORF">POM99_02065</name>
</gene>
<evidence type="ECO:0000256" key="1">
    <source>
        <dbReference type="SAM" id="Phobius"/>
    </source>
</evidence>
<evidence type="ECO:0000313" key="2">
    <source>
        <dbReference type="EMBL" id="MDF8331975.1"/>
    </source>
</evidence>
<keyword evidence="1" id="KW-0472">Membrane</keyword>
<keyword evidence="3" id="KW-1185">Reference proteome</keyword>
<accession>A0ABT6CDG5</accession>
<organism evidence="2 3">
    <name type="scientific">Novosphingobium cyanobacteriorum</name>
    <dbReference type="NCBI Taxonomy" id="3024215"/>
    <lineage>
        <taxon>Bacteria</taxon>
        <taxon>Pseudomonadati</taxon>
        <taxon>Pseudomonadota</taxon>
        <taxon>Alphaproteobacteria</taxon>
        <taxon>Sphingomonadales</taxon>
        <taxon>Sphingomonadaceae</taxon>
        <taxon>Novosphingobium</taxon>
    </lineage>
</organism>
<reference evidence="2 3" key="1">
    <citation type="submission" date="2023-03" db="EMBL/GenBank/DDBJ databases">
        <title>Novosphingobium cyanobacteriorum sp. nov., isolated from a eutrophic reservoir during the Microcystis bloom period.</title>
        <authorList>
            <person name="Kang M."/>
            <person name="Le V."/>
            <person name="Ko S.-R."/>
            <person name="Lee S.-A."/>
            <person name="Ahn C.-Y."/>
        </authorList>
    </citation>
    <scope>NUCLEOTIDE SEQUENCE [LARGE SCALE GENOMIC DNA]</scope>
    <source>
        <strain evidence="2 3">HBC54</strain>
    </source>
</reference>
<proteinExistence type="predicted"/>
<sequence>MGFVLIVLIFLAGMFDLYMAGSFLFTPLDAGAGLGVTAIGLMGGMQGAAAGISTIRADFTAFFGIAALCMMWGAWRRNGDLLLVPGLLFGASFLGRAVNVAVIGPYPAWWFPMLIEAFHFALLVAAWRILPHHRLQELAD</sequence>
<protein>
    <recommendedName>
        <fullName evidence="4">Rod shape-determining protein MreD</fullName>
    </recommendedName>
</protein>
<name>A0ABT6CDG5_9SPHN</name>
<dbReference type="Proteomes" id="UP001222770">
    <property type="component" value="Unassembled WGS sequence"/>
</dbReference>
<dbReference type="EMBL" id="JAROCY010000002">
    <property type="protein sequence ID" value="MDF8331975.1"/>
    <property type="molecule type" value="Genomic_DNA"/>
</dbReference>
<evidence type="ECO:0008006" key="4">
    <source>
        <dbReference type="Google" id="ProtNLM"/>
    </source>
</evidence>